<organism evidence="2 3">
    <name type="scientific">Colletotrichum kahawae</name>
    <name type="common">Coffee berry disease fungus</name>
    <dbReference type="NCBI Taxonomy" id="34407"/>
    <lineage>
        <taxon>Eukaryota</taxon>
        <taxon>Fungi</taxon>
        <taxon>Dikarya</taxon>
        <taxon>Ascomycota</taxon>
        <taxon>Pezizomycotina</taxon>
        <taxon>Sordariomycetes</taxon>
        <taxon>Hypocreomycetidae</taxon>
        <taxon>Glomerellales</taxon>
        <taxon>Glomerellaceae</taxon>
        <taxon>Colletotrichum</taxon>
        <taxon>Colletotrichum gloeosporioides species complex</taxon>
    </lineage>
</organism>
<feature type="region of interest" description="Disordered" evidence="1">
    <location>
        <begin position="1"/>
        <end position="44"/>
    </location>
</feature>
<reference evidence="2" key="1">
    <citation type="submission" date="2023-02" db="EMBL/GenBank/DDBJ databases">
        <title>Colletotrichum kahawae CIFC_Que2 genome sequencing and assembly.</title>
        <authorList>
            <person name="Baroncelli R."/>
        </authorList>
    </citation>
    <scope>NUCLEOTIDE SEQUENCE</scope>
    <source>
        <strain evidence="2">CIFC_Que2</strain>
    </source>
</reference>
<gene>
    <name evidence="2" type="ORF">CKAH01_05893</name>
</gene>
<proteinExistence type="predicted"/>
<protein>
    <submittedName>
        <fullName evidence="2">Uncharacterized protein</fullName>
    </submittedName>
</protein>
<evidence type="ECO:0000256" key="1">
    <source>
        <dbReference type="SAM" id="MobiDB-lite"/>
    </source>
</evidence>
<keyword evidence="3" id="KW-1185">Reference proteome</keyword>
<feature type="compositionally biased region" description="Basic and acidic residues" evidence="1">
    <location>
        <begin position="26"/>
        <end position="44"/>
    </location>
</feature>
<name>A0AAE0D7D5_COLKA</name>
<evidence type="ECO:0000313" key="2">
    <source>
        <dbReference type="EMBL" id="KAK2756372.1"/>
    </source>
</evidence>
<dbReference type="Proteomes" id="UP001281614">
    <property type="component" value="Unassembled WGS sequence"/>
</dbReference>
<evidence type="ECO:0000313" key="3">
    <source>
        <dbReference type="Proteomes" id="UP001281614"/>
    </source>
</evidence>
<sequence>MEQNGPDGREEGDAMVQRGGEGEVEGEARREDREDLRAELDWPG</sequence>
<comment type="caution">
    <text evidence="2">The sequence shown here is derived from an EMBL/GenBank/DDBJ whole genome shotgun (WGS) entry which is preliminary data.</text>
</comment>
<dbReference type="AlphaFoldDB" id="A0AAE0D7D5"/>
<accession>A0AAE0D7D5</accession>
<dbReference type="EMBL" id="VYYT01000211">
    <property type="protein sequence ID" value="KAK2756372.1"/>
    <property type="molecule type" value="Genomic_DNA"/>
</dbReference>